<organism evidence="1 2">
    <name type="scientific">Chaetomium tenue</name>
    <dbReference type="NCBI Taxonomy" id="1854479"/>
    <lineage>
        <taxon>Eukaryota</taxon>
        <taxon>Fungi</taxon>
        <taxon>Dikarya</taxon>
        <taxon>Ascomycota</taxon>
        <taxon>Pezizomycotina</taxon>
        <taxon>Sordariomycetes</taxon>
        <taxon>Sordariomycetidae</taxon>
        <taxon>Sordariales</taxon>
        <taxon>Chaetomiaceae</taxon>
        <taxon>Chaetomium</taxon>
    </lineage>
</organism>
<accession>A0ACB7NWJ4</accession>
<dbReference type="Proteomes" id="UP000724584">
    <property type="component" value="Unassembled WGS sequence"/>
</dbReference>
<proteinExistence type="predicted"/>
<sequence>MEKKAGFGVLESQLPQAVNHLHAMGRTLHYAFPVPPFFHARTSASTRPLGVTQESASQRRRAQCTSKKQRLRVASCQELTPLVETNDEPGAAMTSPKWAPWRGFGEFSSQLEMACMQASLIRLNSDKPRSRAFGSHNLRGEPHGGSSDVTASVPCRSLSHAPPRINSTCRTGSIPDSTTSSSDLFKQPIYLVVSHTDRWGCASRCTVHHLSSNLDLGLGAILGFCCPTFSKQTTAPLGRKAFGKLRELFVGSKESCVTRFHSSSLIFYQF</sequence>
<dbReference type="EMBL" id="JAGIZQ010000007">
    <property type="protein sequence ID" value="KAH6617108.1"/>
    <property type="molecule type" value="Genomic_DNA"/>
</dbReference>
<protein>
    <submittedName>
        <fullName evidence="1">Uncharacterized protein</fullName>
    </submittedName>
</protein>
<keyword evidence="2" id="KW-1185">Reference proteome</keyword>
<evidence type="ECO:0000313" key="2">
    <source>
        <dbReference type="Proteomes" id="UP000724584"/>
    </source>
</evidence>
<comment type="caution">
    <text evidence="1">The sequence shown here is derived from an EMBL/GenBank/DDBJ whole genome shotgun (WGS) entry which is preliminary data.</text>
</comment>
<evidence type="ECO:0000313" key="1">
    <source>
        <dbReference type="EMBL" id="KAH6617108.1"/>
    </source>
</evidence>
<gene>
    <name evidence="1" type="ORF">F5144DRAFT_383308</name>
</gene>
<reference evidence="1 2" key="1">
    <citation type="journal article" date="2021" name="Nat. Commun.">
        <title>Genetic determinants of endophytism in the Arabidopsis root mycobiome.</title>
        <authorList>
            <person name="Mesny F."/>
            <person name="Miyauchi S."/>
            <person name="Thiergart T."/>
            <person name="Pickel B."/>
            <person name="Atanasova L."/>
            <person name="Karlsson M."/>
            <person name="Huettel B."/>
            <person name="Barry K.W."/>
            <person name="Haridas S."/>
            <person name="Chen C."/>
            <person name="Bauer D."/>
            <person name="Andreopoulos W."/>
            <person name="Pangilinan J."/>
            <person name="LaButti K."/>
            <person name="Riley R."/>
            <person name="Lipzen A."/>
            <person name="Clum A."/>
            <person name="Drula E."/>
            <person name="Henrissat B."/>
            <person name="Kohler A."/>
            <person name="Grigoriev I.V."/>
            <person name="Martin F.M."/>
            <person name="Hacquard S."/>
        </authorList>
    </citation>
    <scope>NUCLEOTIDE SEQUENCE [LARGE SCALE GENOMIC DNA]</scope>
    <source>
        <strain evidence="1 2">MPI-SDFR-AT-0079</strain>
    </source>
</reference>
<name>A0ACB7NWJ4_9PEZI</name>